<comment type="caution">
    <text evidence="1">The sequence shown here is derived from an EMBL/GenBank/DDBJ whole genome shotgun (WGS) entry which is preliminary data.</text>
</comment>
<protein>
    <submittedName>
        <fullName evidence="1">Uncharacterized protein</fullName>
    </submittedName>
</protein>
<dbReference type="SUPFAM" id="SSF50630">
    <property type="entry name" value="Acid proteases"/>
    <property type="match status" value="1"/>
</dbReference>
<evidence type="ECO:0000313" key="1">
    <source>
        <dbReference type="EMBL" id="MCI44661.1"/>
    </source>
</evidence>
<proteinExistence type="predicted"/>
<evidence type="ECO:0000313" key="2">
    <source>
        <dbReference type="Proteomes" id="UP000265520"/>
    </source>
</evidence>
<sequence length="65" mass="6986">MNGFASVGTIRFQGYINGHPVQVLVDGGSTDNFLQPRVAKFLKLPIEPVSNFNVLVGNGNKIVAE</sequence>
<feature type="non-terminal residue" evidence="1">
    <location>
        <position position="65"/>
    </location>
</feature>
<reference evidence="1 2" key="1">
    <citation type="journal article" date="2018" name="Front. Plant Sci.">
        <title>Red Clover (Trifolium pratense) and Zigzag Clover (T. medium) - A Picture of Genomic Similarities and Differences.</title>
        <authorList>
            <person name="Dluhosova J."/>
            <person name="Istvanek J."/>
            <person name="Nedelnik J."/>
            <person name="Repkova J."/>
        </authorList>
    </citation>
    <scope>NUCLEOTIDE SEQUENCE [LARGE SCALE GENOMIC DNA]</scope>
    <source>
        <strain evidence="2">cv. 10/8</strain>
        <tissue evidence="1">Leaf</tissue>
    </source>
</reference>
<organism evidence="1 2">
    <name type="scientific">Trifolium medium</name>
    <dbReference type="NCBI Taxonomy" id="97028"/>
    <lineage>
        <taxon>Eukaryota</taxon>
        <taxon>Viridiplantae</taxon>
        <taxon>Streptophyta</taxon>
        <taxon>Embryophyta</taxon>
        <taxon>Tracheophyta</taxon>
        <taxon>Spermatophyta</taxon>
        <taxon>Magnoliopsida</taxon>
        <taxon>eudicotyledons</taxon>
        <taxon>Gunneridae</taxon>
        <taxon>Pentapetalae</taxon>
        <taxon>rosids</taxon>
        <taxon>fabids</taxon>
        <taxon>Fabales</taxon>
        <taxon>Fabaceae</taxon>
        <taxon>Papilionoideae</taxon>
        <taxon>50 kb inversion clade</taxon>
        <taxon>NPAAA clade</taxon>
        <taxon>Hologalegina</taxon>
        <taxon>IRL clade</taxon>
        <taxon>Trifolieae</taxon>
        <taxon>Trifolium</taxon>
    </lineage>
</organism>
<dbReference type="InterPro" id="IPR021109">
    <property type="entry name" value="Peptidase_aspartic_dom_sf"/>
</dbReference>
<dbReference type="CDD" id="cd00303">
    <property type="entry name" value="retropepsin_like"/>
    <property type="match status" value="1"/>
</dbReference>
<dbReference type="Gene3D" id="2.40.70.10">
    <property type="entry name" value="Acid Proteases"/>
    <property type="match status" value="1"/>
</dbReference>
<dbReference type="EMBL" id="LXQA010333663">
    <property type="protein sequence ID" value="MCI44661.1"/>
    <property type="molecule type" value="Genomic_DNA"/>
</dbReference>
<name>A0A392S6Y9_9FABA</name>
<accession>A0A392S6Y9</accession>
<keyword evidence="2" id="KW-1185">Reference proteome</keyword>
<dbReference type="Proteomes" id="UP000265520">
    <property type="component" value="Unassembled WGS sequence"/>
</dbReference>
<dbReference type="Pfam" id="PF13975">
    <property type="entry name" value="gag-asp_proteas"/>
    <property type="match status" value="1"/>
</dbReference>
<dbReference type="AlphaFoldDB" id="A0A392S6Y9"/>